<proteinExistence type="predicted"/>
<dbReference type="AlphaFoldDB" id="A0A518B798"/>
<keyword evidence="2" id="KW-1185">Reference proteome</keyword>
<organism evidence="1 2">
    <name type="scientific">Kolteria novifilia</name>
    <dbReference type="NCBI Taxonomy" id="2527975"/>
    <lineage>
        <taxon>Bacteria</taxon>
        <taxon>Pseudomonadati</taxon>
        <taxon>Planctomycetota</taxon>
        <taxon>Planctomycetia</taxon>
        <taxon>Kolteriales</taxon>
        <taxon>Kolteriaceae</taxon>
        <taxon>Kolteria</taxon>
    </lineage>
</organism>
<reference evidence="1 2" key="1">
    <citation type="submission" date="2019-02" db="EMBL/GenBank/DDBJ databases">
        <title>Deep-cultivation of Planctomycetes and their phenomic and genomic characterization uncovers novel biology.</title>
        <authorList>
            <person name="Wiegand S."/>
            <person name="Jogler M."/>
            <person name="Boedeker C."/>
            <person name="Pinto D."/>
            <person name="Vollmers J."/>
            <person name="Rivas-Marin E."/>
            <person name="Kohn T."/>
            <person name="Peeters S.H."/>
            <person name="Heuer A."/>
            <person name="Rast P."/>
            <person name="Oberbeckmann S."/>
            <person name="Bunk B."/>
            <person name="Jeske O."/>
            <person name="Meyerdierks A."/>
            <person name="Storesund J.E."/>
            <person name="Kallscheuer N."/>
            <person name="Luecker S."/>
            <person name="Lage O.M."/>
            <person name="Pohl T."/>
            <person name="Merkel B.J."/>
            <person name="Hornburger P."/>
            <person name="Mueller R.-W."/>
            <person name="Bruemmer F."/>
            <person name="Labrenz M."/>
            <person name="Spormann A.M."/>
            <person name="Op den Camp H."/>
            <person name="Overmann J."/>
            <person name="Amann R."/>
            <person name="Jetten M.S.M."/>
            <person name="Mascher T."/>
            <person name="Medema M.H."/>
            <person name="Devos D.P."/>
            <person name="Kaster A.-K."/>
            <person name="Ovreas L."/>
            <person name="Rohde M."/>
            <person name="Galperin M.Y."/>
            <person name="Jogler C."/>
        </authorList>
    </citation>
    <scope>NUCLEOTIDE SEQUENCE [LARGE SCALE GENOMIC DNA]</scope>
    <source>
        <strain evidence="1 2">Pan216</strain>
    </source>
</reference>
<sequence>MKPQCANLISAIEAALLDQSMTRQVLEGVDDAPVIADSHRLEIIDLLADATDDGLRMLTLAKQLAEIEVRLLERYERFFAMSRQFGEAYRDP</sequence>
<dbReference type="Proteomes" id="UP000317093">
    <property type="component" value="Chromosome"/>
</dbReference>
<dbReference type="RefSeq" id="WP_145259870.1">
    <property type="nucleotide sequence ID" value="NZ_CP036279.1"/>
</dbReference>
<name>A0A518B798_9BACT</name>
<accession>A0A518B798</accession>
<protein>
    <submittedName>
        <fullName evidence="1">Uncharacterized protein</fullName>
    </submittedName>
</protein>
<evidence type="ECO:0000313" key="1">
    <source>
        <dbReference type="EMBL" id="QDU62841.1"/>
    </source>
</evidence>
<gene>
    <name evidence="1" type="ORF">Pan216_37130</name>
</gene>
<evidence type="ECO:0000313" key="2">
    <source>
        <dbReference type="Proteomes" id="UP000317093"/>
    </source>
</evidence>
<dbReference type="EMBL" id="CP036279">
    <property type="protein sequence ID" value="QDU62841.1"/>
    <property type="molecule type" value="Genomic_DNA"/>
</dbReference>
<dbReference type="KEGG" id="knv:Pan216_37130"/>